<reference evidence="1" key="1">
    <citation type="submission" date="2018-10" db="EMBL/GenBank/DDBJ databases">
        <title>Hidden diversity of soil giant viruses.</title>
        <authorList>
            <person name="Schulz F."/>
            <person name="Alteio L."/>
            <person name="Goudeau D."/>
            <person name="Ryan E.M."/>
            <person name="Malmstrom R.R."/>
            <person name="Blanchard J."/>
            <person name="Woyke T."/>
        </authorList>
    </citation>
    <scope>NUCLEOTIDE SEQUENCE</scope>
    <source>
        <strain evidence="1">HYV1</strain>
    </source>
</reference>
<dbReference type="SUPFAM" id="SSF81901">
    <property type="entry name" value="HCP-like"/>
    <property type="match status" value="2"/>
</dbReference>
<accession>A0A3G5A8A2</accession>
<evidence type="ECO:0000313" key="1">
    <source>
        <dbReference type="EMBL" id="AYV83292.1"/>
    </source>
</evidence>
<dbReference type="InterPro" id="IPR011990">
    <property type="entry name" value="TPR-like_helical_dom_sf"/>
</dbReference>
<protein>
    <submittedName>
        <fullName evidence="1">Uncharacterized protein</fullName>
    </submittedName>
</protein>
<organism evidence="1">
    <name type="scientific">Hyperionvirus sp</name>
    <dbReference type="NCBI Taxonomy" id="2487770"/>
    <lineage>
        <taxon>Viruses</taxon>
        <taxon>Varidnaviria</taxon>
        <taxon>Bamfordvirae</taxon>
        <taxon>Nucleocytoviricota</taxon>
        <taxon>Megaviricetes</taxon>
        <taxon>Imitervirales</taxon>
        <taxon>Mimiviridae</taxon>
        <taxon>Klosneuvirinae</taxon>
    </lineage>
</organism>
<sequence>MGAKSSSEATFSEITADSPKFKEVFHSINDTERKKIIDPSTNMPLLIAFAEQYELLPNDTKVNLTYADQLYKKCREANYPRGYYKAGLLRFHEPFYKNVLHNMDEGFAWLQKAAELNDPDAQIWMGNYYARIIARLNGETVILTSTPTGMAHDEKETSKLREREKKYVVEHTQNAKKNFESVLTNNPNNIQALISFGQLSLRSDKGFGLKLLNRAAELGSAEAYFELGKYHHASHYYLKAIEINKNYPKALFYLATDHSNDCKANGTTSEELLRRANSLKSIKFLSQAYRYGKLDIAPDETKADEYNHKLIELDDFESICEIAYYYTVKKKYVYAIKLLWGVKYRATGQDRDDINNEVNRLMIENQDELLNITFKSFEG</sequence>
<gene>
    <name evidence="1" type="ORF">Hyperionvirus5_98</name>
</gene>
<name>A0A3G5A8A2_9VIRU</name>
<dbReference type="EMBL" id="MK072387">
    <property type="protein sequence ID" value="AYV83292.1"/>
    <property type="molecule type" value="Genomic_DNA"/>
</dbReference>
<dbReference type="Pfam" id="PF13181">
    <property type="entry name" value="TPR_8"/>
    <property type="match status" value="1"/>
</dbReference>
<dbReference type="InterPro" id="IPR019734">
    <property type="entry name" value="TPR_rpt"/>
</dbReference>
<dbReference type="Gene3D" id="1.25.40.10">
    <property type="entry name" value="Tetratricopeptide repeat domain"/>
    <property type="match status" value="2"/>
</dbReference>
<proteinExistence type="predicted"/>